<dbReference type="Pfam" id="PF00180">
    <property type="entry name" value="Iso_dh"/>
    <property type="match status" value="2"/>
</dbReference>
<name>A0ABP0KPP0_9DINO</name>
<evidence type="ECO:0000256" key="3">
    <source>
        <dbReference type="ARBA" id="ARBA00007769"/>
    </source>
</evidence>
<dbReference type="SMART" id="SM01329">
    <property type="entry name" value="Iso_dh"/>
    <property type="match status" value="1"/>
</dbReference>
<keyword evidence="12" id="KW-0100">Branched-chain amino acid biosynthesis</keyword>
<evidence type="ECO:0000259" key="13">
    <source>
        <dbReference type="SMART" id="SM01329"/>
    </source>
</evidence>
<dbReference type="PROSITE" id="PS00470">
    <property type="entry name" value="IDH_IMDH"/>
    <property type="match status" value="1"/>
</dbReference>
<comment type="caution">
    <text evidence="14">The sequence shown here is derived from an EMBL/GenBank/DDBJ whole genome shotgun (WGS) entry which is preliminary data.</text>
</comment>
<evidence type="ECO:0000256" key="8">
    <source>
        <dbReference type="ARBA" id="ARBA00022723"/>
    </source>
</evidence>
<keyword evidence="8" id="KW-0479">Metal-binding</keyword>
<dbReference type="InterPro" id="IPR004429">
    <property type="entry name" value="Isopropylmalate_DH"/>
</dbReference>
<comment type="cofactor">
    <cofactor evidence="1">
        <name>Mn(2+)</name>
        <dbReference type="ChEBI" id="CHEBI:29035"/>
    </cofactor>
</comment>
<sequence>MSAGYGGAAPTGVSKNIAVLAGDGIGPEVMVETVKVLKKVGELYGHNFTFKDYKVRSDPAPPIHRWVVLPGPPLRPPGRLRRTCRPPRWPAAKPRMRSCLAPPQWKDCEKNALLGLRKRFKLAVNLRPSKVYPFLSHLCPLKPSIIGTGVDMVIIRELVGGIYFGEHKREGDKAFDVMEYTVEGIRKPMTFAFEAARLRRKKVTVVDKANVLECSRLWREVAREVHKGYPDVELDFMYIDNACMQVIQKPSFFDVVATGNMFGDILSDAASVLPGSLGLMPSASLGDGLHMYEPSGGSAPDIAGKNAANPIAQILSGAMMLRYSFQLEKEASAVEAACETVLRSGKLTGDLLEESERKNAVSTSDIGEAVVKALTA</sequence>
<feature type="domain" description="Isopropylmalate dehydrogenase-like" evidence="13">
    <location>
        <begin position="16"/>
        <end position="370"/>
    </location>
</feature>
<evidence type="ECO:0000256" key="5">
    <source>
        <dbReference type="ARBA" id="ARBA00013101"/>
    </source>
</evidence>
<evidence type="ECO:0000256" key="10">
    <source>
        <dbReference type="ARBA" id="ARBA00023002"/>
    </source>
</evidence>
<keyword evidence="6" id="KW-0432">Leucine biosynthesis</keyword>
<evidence type="ECO:0000256" key="1">
    <source>
        <dbReference type="ARBA" id="ARBA00001936"/>
    </source>
</evidence>
<dbReference type="PANTHER" id="PTHR42979:SF1">
    <property type="entry name" value="3-ISOPROPYLMALATE DEHYDROGENASE"/>
    <property type="match status" value="1"/>
</dbReference>
<reference evidence="14 15" key="1">
    <citation type="submission" date="2024-02" db="EMBL/GenBank/DDBJ databases">
        <authorList>
            <person name="Chen Y."/>
            <person name="Shah S."/>
            <person name="Dougan E. K."/>
            <person name="Thang M."/>
            <person name="Chan C."/>
        </authorList>
    </citation>
    <scope>NUCLEOTIDE SEQUENCE [LARGE SCALE GENOMIC DNA]</scope>
</reference>
<gene>
    <name evidence="14" type="ORF">CCMP2556_LOCUS17256</name>
</gene>
<dbReference type="InterPro" id="IPR024084">
    <property type="entry name" value="IsoPropMal-DH-like_dom"/>
</dbReference>
<dbReference type="InterPro" id="IPR019818">
    <property type="entry name" value="IsoCit/isopropylmalate_DH_CS"/>
</dbReference>
<dbReference type="SUPFAM" id="SSF53659">
    <property type="entry name" value="Isocitrate/Isopropylmalate dehydrogenase-like"/>
    <property type="match status" value="1"/>
</dbReference>
<comment type="similarity">
    <text evidence="3">Belongs to the isocitrate and isopropylmalate dehydrogenases family.</text>
</comment>
<keyword evidence="7" id="KW-0028">Amino-acid biosynthesis</keyword>
<evidence type="ECO:0000256" key="4">
    <source>
        <dbReference type="ARBA" id="ARBA00011738"/>
    </source>
</evidence>
<evidence type="ECO:0000256" key="6">
    <source>
        <dbReference type="ARBA" id="ARBA00022430"/>
    </source>
</evidence>
<organism evidence="14 15">
    <name type="scientific">Durusdinium trenchii</name>
    <dbReference type="NCBI Taxonomy" id="1381693"/>
    <lineage>
        <taxon>Eukaryota</taxon>
        <taxon>Sar</taxon>
        <taxon>Alveolata</taxon>
        <taxon>Dinophyceae</taxon>
        <taxon>Suessiales</taxon>
        <taxon>Symbiodiniaceae</taxon>
        <taxon>Durusdinium</taxon>
    </lineage>
</organism>
<keyword evidence="10" id="KW-0560">Oxidoreductase</keyword>
<dbReference type="PANTHER" id="PTHR42979">
    <property type="entry name" value="3-ISOPROPYLMALATE DEHYDROGENASE"/>
    <property type="match status" value="1"/>
</dbReference>
<evidence type="ECO:0000256" key="12">
    <source>
        <dbReference type="ARBA" id="ARBA00023304"/>
    </source>
</evidence>
<proteinExistence type="inferred from homology"/>
<evidence type="ECO:0000313" key="15">
    <source>
        <dbReference type="Proteomes" id="UP001642484"/>
    </source>
</evidence>
<keyword evidence="9" id="KW-0460">Magnesium</keyword>
<keyword evidence="11" id="KW-0520">NAD</keyword>
<comment type="subunit">
    <text evidence="4">Homodimer.</text>
</comment>
<dbReference type="EC" id="1.1.1.85" evidence="5"/>
<evidence type="ECO:0000256" key="11">
    <source>
        <dbReference type="ARBA" id="ARBA00023027"/>
    </source>
</evidence>
<keyword evidence="15" id="KW-1185">Reference proteome</keyword>
<accession>A0ABP0KPP0</accession>
<evidence type="ECO:0000256" key="7">
    <source>
        <dbReference type="ARBA" id="ARBA00022605"/>
    </source>
</evidence>
<dbReference type="Proteomes" id="UP001642484">
    <property type="component" value="Unassembled WGS sequence"/>
</dbReference>
<evidence type="ECO:0000256" key="2">
    <source>
        <dbReference type="ARBA" id="ARBA00001946"/>
    </source>
</evidence>
<evidence type="ECO:0000256" key="9">
    <source>
        <dbReference type="ARBA" id="ARBA00022842"/>
    </source>
</evidence>
<dbReference type="EMBL" id="CAXAMN010009469">
    <property type="protein sequence ID" value="CAK9028830.1"/>
    <property type="molecule type" value="Genomic_DNA"/>
</dbReference>
<protein>
    <recommendedName>
        <fullName evidence="5">3-isopropylmalate dehydrogenase</fullName>
        <ecNumber evidence="5">1.1.1.85</ecNumber>
    </recommendedName>
</protein>
<comment type="cofactor">
    <cofactor evidence="2">
        <name>Mg(2+)</name>
        <dbReference type="ChEBI" id="CHEBI:18420"/>
    </cofactor>
</comment>
<dbReference type="Gene3D" id="3.40.718.10">
    <property type="entry name" value="Isopropylmalate Dehydrogenase"/>
    <property type="match status" value="2"/>
</dbReference>
<evidence type="ECO:0000313" key="14">
    <source>
        <dbReference type="EMBL" id="CAK9028830.1"/>
    </source>
</evidence>